<dbReference type="GeneTree" id="ENSGT00970000196767"/>
<reference evidence="2" key="4">
    <citation type="submission" date="2025-08" db="UniProtKB">
        <authorList>
            <consortium name="Ensembl"/>
        </authorList>
    </citation>
    <scope>IDENTIFICATION</scope>
</reference>
<dbReference type="Proteomes" id="UP000314983">
    <property type="component" value="Chromosome 14"/>
</dbReference>
<evidence type="ECO:0000259" key="1">
    <source>
        <dbReference type="Pfam" id="PF16297"/>
    </source>
</evidence>
<dbReference type="InterPro" id="IPR032549">
    <property type="entry name" value="DUF4939"/>
</dbReference>
<protein>
    <recommendedName>
        <fullName evidence="1">DUF4939 domain-containing protein</fullName>
    </recommendedName>
</protein>
<dbReference type="STRING" id="8005.ENSEEEP00000048557"/>
<reference evidence="2" key="3">
    <citation type="submission" date="2020-05" db="EMBL/GenBank/DDBJ databases">
        <title>Electrophorus electricus (electric eel) genome, fEleEle1, primary haplotype.</title>
        <authorList>
            <person name="Myers G."/>
            <person name="Meyer A."/>
            <person name="Fedrigo O."/>
            <person name="Formenti G."/>
            <person name="Rhie A."/>
            <person name="Tracey A."/>
            <person name="Sims Y."/>
            <person name="Jarvis E.D."/>
        </authorList>
    </citation>
    <scope>NUCLEOTIDE SEQUENCE [LARGE SCALE GENOMIC DNA]</scope>
</reference>
<proteinExistence type="predicted"/>
<reference evidence="3" key="2">
    <citation type="journal article" date="2017" name="Sci. Adv.">
        <title>A tail of two voltages: Proteomic comparison of the three electric organs of the electric eel.</title>
        <authorList>
            <person name="Traeger L.L."/>
            <person name="Sabat G."/>
            <person name="Barrett-Wilt G.A."/>
            <person name="Wells G.B."/>
            <person name="Sussman M.R."/>
        </authorList>
    </citation>
    <scope>NUCLEOTIDE SEQUENCE [LARGE SCALE GENOMIC DNA]</scope>
</reference>
<reference evidence="3" key="1">
    <citation type="journal article" date="2014" name="Science">
        <title>Nonhuman genetics. Genomic basis for the convergent evolution of electric organs.</title>
        <authorList>
            <person name="Gallant J.R."/>
            <person name="Traeger L.L."/>
            <person name="Volkening J.D."/>
            <person name="Moffett H."/>
            <person name="Chen P.H."/>
            <person name="Novina C.D."/>
            <person name="Phillips G.N.Jr."/>
            <person name="Anand R."/>
            <person name="Wells G.B."/>
            <person name="Pinch M."/>
            <person name="Guth R."/>
            <person name="Unguez G.A."/>
            <person name="Albert J.S."/>
            <person name="Zakon H.H."/>
            <person name="Samanta M.P."/>
            <person name="Sussman M.R."/>
        </authorList>
    </citation>
    <scope>NUCLEOTIDE SEQUENCE [LARGE SCALE GENOMIC DNA]</scope>
</reference>
<reference evidence="2" key="5">
    <citation type="submission" date="2025-09" db="UniProtKB">
        <authorList>
            <consortium name="Ensembl"/>
        </authorList>
    </citation>
    <scope>IDENTIFICATION</scope>
</reference>
<feature type="domain" description="DUF4939" evidence="1">
    <location>
        <begin position="36"/>
        <end position="111"/>
    </location>
</feature>
<evidence type="ECO:0000313" key="2">
    <source>
        <dbReference type="Ensembl" id="ENSEEEP00000048557.2"/>
    </source>
</evidence>
<keyword evidence="3" id="KW-1185">Reference proteome</keyword>
<dbReference type="AlphaFoldDB" id="A0A4W4HHI2"/>
<accession>A0A4W4HHI2</accession>
<dbReference type="Ensembl" id="ENSEEET00000049087.2">
    <property type="protein sequence ID" value="ENSEEEP00000048557.2"/>
    <property type="gene ID" value="ENSEEEG00000022847.2"/>
</dbReference>
<dbReference type="Pfam" id="PF16297">
    <property type="entry name" value="DUF4939"/>
    <property type="match status" value="1"/>
</dbReference>
<name>A0A4W4HHI2_ELEEL</name>
<sequence length="126" mass="13999">MKRLINHRHHPVCSSIMCLSRVAGLPAGEPRPLAGRTTGVRCLITTPDVFGADTESCKGFVVQWEQYFGYQPLLPDHTKVAFVISRLTGSARAWGAYLVVNSSPLLNDYPGAHRRIFEWTESRTTG</sequence>
<organism evidence="2 3">
    <name type="scientific">Electrophorus electricus</name>
    <name type="common">Electric eel</name>
    <name type="synonym">Gymnotus electricus</name>
    <dbReference type="NCBI Taxonomy" id="8005"/>
    <lineage>
        <taxon>Eukaryota</taxon>
        <taxon>Metazoa</taxon>
        <taxon>Chordata</taxon>
        <taxon>Craniata</taxon>
        <taxon>Vertebrata</taxon>
        <taxon>Euteleostomi</taxon>
        <taxon>Actinopterygii</taxon>
        <taxon>Neopterygii</taxon>
        <taxon>Teleostei</taxon>
        <taxon>Ostariophysi</taxon>
        <taxon>Gymnotiformes</taxon>
        <taxon>Gymnotoidei</taxon>
        <taxon>Gymnotidae</taxon>
        <taxon>Electrophorus</taxon>
    </lineage>
</organism>
<evidence type="ECO:0000313" key="3">
    <source>
        <dbReference type="Proteomes" id="UP000314983"/>
    </source>
</evidence>